<dbReference type="PATRIC" id="fig|1129794.4.peg.1704"/>
<dbReference type="KEGG" id="gps:C427_1719"/>
<keyword evidence="3" id="KW-1185">Reference proteome</keyword>
<proteinExistence type="predicted"/>
<evidence type="ECO:0000256" key="1">
    <source>
        <dbReference type="SAM" id="MobiDB-lite"/>
    </source>
</evidence>
<name>K7AJ42_9ALTE</name>
<evidence type="ECO:0000313" key="2">
    <source>
        <dbReference type="EMBL" id="AGH43828.1"/>
    </source>
</evidence>
<feature type="compositionally biased region" description="Polar residues" evidence="1">
    <location>
        <begin position="1"/>
        <end position="21"/>
    </location>
</feature>
<accession>K7AJ42</accession>
<evidence type="ECO:0000313" key="3">
    <source>
        <dbReference type="Proteomes" id="UP000011864"/>
    </source>
</evidence>
<feature type="region of interest" description="Disordered" evidence="1">
    <location>
        <begin position="1"/>
        <end position="37"/>
    </location>
</feature>
<reference evidence="2 3" key="1">
    <citation type="journal article" date="2013" name="Genome Announc.">
        <title>Complete Genome Sequence of Glaciecola psychrophila Strain 170T.</title>
        <authorList>
            <person name="Yin J."/>
            <person name="Chen J."/>
            <person name="Liu G."/>
            <person name="Yu Y."/>
            <person name="Song L."/>
            <person name="Wang X."/>
            <person name="Qu X."/>
        </authorList>
    </citation>
    <scope>NUCLEOTIDE SEQUENCE [LARGE SCALE GENOMIC DNA]</scope>
    <source>
        <strain evidence="2 3">170</strain>
    </source>
</reference>
<organism evidence="2 3">
    <name type="scientific">Paraglaciecola psychrophila 170</name>
    <dbReference type="NCBI Taxonomy" id="1129794"/>
    <lineage>
        <taxon>Bacteria</taxon>
        <taxon>Pseudomonadati</taxon>
        <taxon>Pseudomonadota</taxon>
        <taxon>Gammaproteobacteria</taxon>
        <taxon>Alteromonadales</taxon>
        <taxon>Alteromonadaceae</taxon>
        <taxon>Paraglaciecola</taxon>
    </lineage>
</organism>
<dbReference type="AlphaFoldDB" id="K7AJ42"/>
<dbReference type="Proteomes" id="UP000011864">
    <property type="component" value="Chromosome"/>
</dbReference>
<dbReference type="HOGENOM" id="CLU_3346927_0_0_6"/>
<gene>
    <name evidence="2" type="ORF">C427_1719</name>
</gene>
<dbReference type="EMBL" id="CP003837">
    <property type="protein sequence ID" value="AGH43828.1"/>
    <property type="molecule type" value="Genomic_DNA"/>
</dbReference>
<feature type="compositionally biased region" description="Polar residues" evidence="1">
    <location>
        <begin position="28"/>
        <end position="37"/>
    </location>
</feature>
<sequence>MKNASVNQSQQELKSITSSSDIPLIQEKPNSAISENK</sequence>
<protein>
    <submittedName>
        <fullName evidence="2">Uncharacterized protein</fullName>
    </submittedName>
</protein>